<reference evidence="1" key="1">
    <citation type="submission" date="2023-04" db="EMBL/GenBank/DDBJ databases">
        <authorList>
            <consortium name="ELIXIR-Norway"/>
        </authorList>
    </citation>
    <scope>NUCLEOTIDE SEQUENCE [LARGE SCALE GENOMIC DNA]</scope>
</reference>
<organism evidence="1 2">
    <name type="scientific">Rangifer tarandus platyrhynchus</name>
    <name type="common">Svalbard reindeer</name>
    <dbReference type="NCBI Taxonomy" id="3082113"/>
    <lineage>
        <taxon>Eukaryota</taxon>
        <taxon>Metazoa</taxon>
        <taxon>Chordata</taxon>
        <taxon>Craniata</taxon>
        <taxon>Vertebrata</taxon>
        <taxon>Euteleostomi</taxon>
        <taxon>Mammalia</taxon>
        <taxon>Eutheria</taxon>
        <taxon>Laurasiatheria</taxon>
        <taxon>Artiodactyla</taxon>
        <taxon>Ruminantia</taxon>
        <taxon>Pecora</taxon>
        <taxon>Cervidae</taxon>
        <taxon>Odocoileinae</taxon>
        <taxon>Rangifer</taxon>
    </lineage>
</organism>
<name>A0ABN8YPM5_RANTA</name>
<accession>A0ABN8YPM5</accession>
<proteinExistence type="predicted"/>
<dbReference type="EMBL" id="OX459956">
    <property type="protein sequence ID" value="CAI9161699.1"/>
    <property type="molecule type" value="Genomic_DNA"/>
</dbReference>
<protein>
    <submittedName>
        <fullName evidence="1">Uncharacterized protein</fullName>
    </submittedName>
</protein>
<evidence type="ECO:0000313" key="2">
    <source>
        <dbReference type="Proteomes" id="UP001176941"/>
    </source>
</evidence>
<dbReference type="Proteomes" id="UP001176941">
    <property type="component" value="Chromosome 20"/>
</dbReference>
<sequence>MEVLSPTVHIELNSANNYVILEATSSLVEDCCGQHLDCSLVRYELKDPAESCMCCRKGDPFQGPKLGSYLTLGNELSEETHGLANQEILLGTGTRAESRRDPGELLCHVAHSLGFYGDGVVSGLSLANHSDSVLPGGACLVQPRWIPVRSEGVFWA</sequence>
<keyword evidence="2" id="KW-1185">Reference proteome</keyword>
<gene>
    <name evidence="1" type="ORF">MRATA1EN1_LOCUS10661</name>
</gene>
<evidence type="ECO:0000313" key="1">
    <source>
        <dbReference type="EMBL" id="CAI9161699.1"/>
    </source>
</evidence>